<comment type="caution">
    <text evidence="2">The sequence shown here is derived from an EMBL/GenBank/DDBJ whole genome shotgun (WGS) entry which is preliminary data.</text>
</comment>
<dbReference type="Gene3D" id="2.60.120.620">
    <property type="entry name" value="q2cbj1_9rhob like domain"/>
    <property type="match status" value="1"/>
</dbReference>
<dbReference type="SUPFAM" id="SSF51197">
    <property type="entry name" value="Clavaminate synthase-like"/>
    <property type="match status" value="1"/>
</dbReference>
<accession>A0A4R6WQ64</accession>
<gene>
    <name evidence="2" type="ORF">A8950_2942</name>
</gene>
<dbReference type="Pfam" id="PF05721">
    <property type="entry name" value="PhyH"/>
    <property type="match status" value="1"/>
</dbReference>
<evidence type="ECO:0000313" key="2">
    <source>
        <dbReference type="EMBL" id="TDQ80413.1"/>
    </source>
</evidence>
<keyword evidence="2" id="KW-0223">Dioxygenase</keyword>
<protein>
    <submittedName>
        <fullName evidence="2">Ectoine hydroxylase-related dioxygenase (Phytanoyl-CoA dioxygenase family)</fullName>
    </submittedName>
</protein>
<dbReference type="GO" id="GO:0016706">
    <property type="term" value="F:2-oxoglutarate-dependent dioxygenase activity"/>
    <property type="evidence" value="ECO:0007669"/>
    <property type="project" value="UniProtKB-ARBA"/>
</dbReference>
<feature type="region of interest" description="Disordered" evidence="1">
    <location>
        <begin position="1"/>
        <end position="24"/>
    </location>
</feature>
<keyword evidence="3" id="KW-1185">Reference proteome</keyword>
<dbReference type="GO" id="GO:0005506">
    <property type="term" value="F:iron ion binding"/>
    <property type="evidence" value="ECO:0007669"/>
    <property type="project" value="UniProtKB-ARBA"/>
</dbReference>
<sequence>MHREQSREMCPTPSPAPQAPQNLRHLTPGQHEAFWRDGYVLVENALSTPELDALRATFAAWVAESCHHRQPWGEILDGRPRFDLEPGHSAERPALRRVNSPTEISPAYEAVMATSRIPAMVADLIGPDVKFHHSKINSKLPGSATQVKWHQDFPFTPHSNDDLVTALIFVDEVTPENGPLEVLPGSHRGPLYDLWHDGRFTGAVARDDEAGMLARSRQCVGPAGAVCFMHTRLLHGSAPNLSAQPRTLFICVYSAEDAVPLSPNPLPSRHEGRIVHGTRSGRVRCVTNELRLPQLPTTASFFGQQAASYDG</sequence>
<evidence type="ECO:0000313" key="3">
    <source>
        <dbReference type="Proteomes" id="UP000295783"/>
    </source>
</evidence>
<keyword evidence="2" id="KW-0560">Oxidoreductase</keyword>
<reference evidence="2 3" key="1">
    <citation type="submission" date="2019-03" db="EMBL/GenBank/DDBJ databases">
        <title>Genomic Encyclopedia of Type Strains, Phase III (KMG-III): the genomes of soil and plant-associated and newly described type strains.</title>
        <authorList>
            <person name="Whitman W."/>
        </authorList>
    </citation>
    <scope>NUCLEOTIDE SEQUENCE [LARGE SCALE GENOMIC DNA]</scope>
    <source>
        <strain evidence="2 3">CGMCC 1.7660</strain>
    </source>
</reference>
<dbReference type="EMBL" id="SNYW01000011">
    <property type="protein sequence ID" value="TDQ80413.1"/>
    <property type="molecule type" value="Genomic_DNA"/>
</dbReference>
<proteinExistence type="predicted"/>
<evidence type="ECO:0000256" key="1">
    <source>
        <dbReference type="SAM" id="MobiDB-lite"/>
    </source>
</evidence>
<dbReference type="AlphaFoldDB" id="A0A4R6WQ64"/>
<dbReference type="InterPro" id="IPR008775">
    <property type="entry name" value="Phytyl_CoA_dOase-like"/>
</dbReference>
<dbReference type="PANTHER" id="PTHR20883">
    <property type="entry name" value="PHYTANOYL-COA DIOXYGENASE DOMAIN CONTAINING 1"/>
    <property type="match status" value="1"/>
</dbReference>
<dbReference type="PANTHER" id="PTHR20883:SF46">
    <property type="entry name" value="PHYTANOYL-COA HYDROXYLASE"/>
    <property type="match status" value="1"/>
</dbReference>
<dbReference type="Proteomes" id="UP000295783">
    <property type="component" value="Unassembled WGS sequence"/>
</dbReference>
<name>A0A4R6WQ64_9PROT</name>
<organism evidence="2 3">
    <name type="scientific">Dongia mobilis</name>
    <dbReference type="NCBI Taxonomy" id="578943"/>
    <lineage>
        <taxon>Bacteria</taxon>
        <taxon>Pseudomonadati</taxon>
        <taxon>Pseudomonadota</taxon>
        <taxon>Alphaproteobacteria</taxon>
        <taxon>Rhodospirillales</taxon>
        <taxon>Dongiaceae</taxon>
        <taxon>Dongia</taxon>
    </lineage>
</organism>